<feature type="region of interest" description="Disordered" evidence="1">
    <location>
        <begin position="60"/>
        <end position="82"/>
    </location>
</feature>
<comment type="caution">
    <text evidence="3">The sequence shown here is derived from an EMBL/GenBank/DDBJ whole genome shotgun (WGS) entry which is preliminary data.</text>
</comment>
<dbReference type="AlphaFoldDB" id="A0A0G1VWW3"/>
<organism evidence="3 4">
    <name type="scientific">Candidatus Gottesmanbacteria bacterium GW2011_GWB1_49_7</name>
    <dbReference type="NCBI Taxonomy" id="1618448"/>
    <lineage>
        <taxon>Bacteria</taxon>
        <taxon>Candidatus Gottesmaniibacteriota</taxon>
    </lineage>
</organism>
<name>A0A0G1VWW3_9BACT</name>
<proteinExistence type="predicted"/>
<reference evidence="3 4" key="1">
    <citation type="journal article" date="2015" name="Nature">
        <title>rRNA introns, odd ribosomes, and small enigmatic genomes across a large radiation of phyla.</title>
        <authorList>
            <person name="Brown C.T."/>
            <person name="Hug L.A."/>
            <person name="Thomas B.C."/>
            <person name="Sharon I."/>
            <person name="Castelle C.J."/>
            <person name="Singh A."/>
            <person name="Wilkins M.J."/>
            <person name="Williams K.H."/>
            <person name="Banfield J.F."/>
        </authorList>
    </citation>
    <scope>NUCLEOTIDE SEQUENCE [LARGE SCALE GENOMIC DNA]</scope>
</reference>
<protein>
    <submittedName>
        <fullName evidence="3">Uncharacterized protein</fullName>
    </submittedName>
</protein>
<evidence type="ECO:0000256" key="1">
    <source>
        <dbReference type="SAM" id="MobiDB-lite"/>
    </source>
</evidence>
<dbReference type="Proteomes" id="UP000034588">
    <property type="component" value="Unassembled WGS sequence"/>
</dbReference>
<keyword evidence="2" id="KW-0812">Transmembrane</keyword>
<feature type="transmembrane region" description="Helical" evidence="2">
    <location>
        <begin position="6"/>
        <end position="22"/>
    </location>
</feature>
<dbReference type="EMBL" id="LCQD01000029">
    <property type="protein sequence ID" value="KKW10825.1"/>
    <property type="molecule type" value="Genomic_DNA"/>
</dbReference>
<gene>
    <name evidence="3" type="ORF">UY48_C0029G0012</name>
</gene>
<keyword evidence="2" id="KW-1133">Transmembrane helix</keyword>
<sequence>MPPELINLLIQLPIVAAFIIYSERKDKQFIEALREQRLADREIMNKLLERLNALHNAHEEHDQRMTQAVAQMEERTRRTRPR</sequence>
<evidence type="ECO:0000313" key="3">
    <source>
        <dbReference type="EMBL" id="KKW10825.1"/>
    </source>
</evidence>
<accession>A0A0G1VWW3</accession>
<evidence type="ECO:0000313" key="4">
    <source>
        <dbReference type="Proteomes" id="UP000034588"/>
    </source>
</evidence>
<evidence type="ECO:0000256" key="2">
    <source>
        <dbReference type="SAM" id="Phobius"/>
    </source>
</evidence>
<keyword evidence="2" id="KW-0472">Membrane</keyword>